<evidence type="ECO:0000259" key="1">
    <source>
        <dbReference type="Pfam" id="PF13966"/>
    </source>
</evidence>
<dbReference type="PANTHER" id="PTHR33116">
    <property type="entry name" value="REVERSE TRANSCRIPTASE ZINC-BINDING DOMAIN-CONTAINING PROTEIN-RELATED-RELATED"/>
    <property type="match status" value="1"/>
</dbReference>
<gene>
    <name evidence="3" type="primary">LOC107802328</name>
</gene>
<evidence type="ECO:0000313" key="3">
    <source>
        <dbReference type="RefSeq" id="XP_016481286.1"/>
    </source>
</evidence>
<dbReference type="Pfam" id="PF13966">
    <property type="entry name" value="zf-RVT"/>
    <property type="match status" value="1"/>
</dbReference>
<keyword evidence="2" id="KW-1185">Reference proteome</keyword>
<dbReference type="RefSeq" id="XP_016481286.1">
    <property type="nucleotide sequence ID" value="XM_016625800.1"/>
</dbReference>
<dbReference type="InterPro" id="IPR026960">
    <property type="entry name" value="RVT-Znf"/>
</dbReference>
<feature type="domain" description="Reverse transcriptase zinc-binding" evidence="1">
    <location>
        <begin position="30"/>
        <end position="114"/>
    </location>
</feature>
<evidence type="ECO:0000313" key="2">
    <source>
        <dbReference type="Proteomes" id="UP000790787"/>
    </source>
</evidence>
<reference evidence="3" key="2">
    <citation type="submission" date="2025-08" db="UniProtKB">
        <authorList>
            <consortium name="RefSeq"/>
        </authorList>
    </citation>
    <scope>IDENTIFICATION</scope>
    <source>
        <tissue evidence="3">Leaf</tissue>
    </source>
</reference>
<dbReference type="Proteomes" id="UP000790787">
    <property type="component" value="Chromosome 11"/>
</dbReference>
<dbReference type="PaxDb" id="4097-A0A1S4AXE0"/>
<protein>
    <submittedName>
        <fullName evidence="3">Uncharacterized protein LOC107802328</fullName>
    </submittedName>
</protein>
<name>A0A1S4AXE0_TOBAC</name>
<sequence length="210" mass="25149">MDSREVVMRHQQLQGTLHERLKRLCKNGKFQIKQVYLKLIPEYCKVEWKGLMLHTSVHPRYRFILWLAVHKRLATVDTLLKIGITVPTDCIFCKHSIETFNHLFFECPITKRLWTKLCSWLGHKRNIGDWECELEWISKKAKGRASINSITCCVFAMTVAMIWRERNRGRFEDGKYDEYQICKEIVLHIHVRGQHNRKCRELLQKLDWIP</sequence>
<dbReference type="PANTHER" id="PTHR33116:SF66">
    <property type="entry name" value="REVERSE TRANSCRIPTASE ZINC-BINDING DOMAIN-CONTAINING PROTEIN"/>
    <property type="match status" value="1"/>
</dbReference>
<dbReference type="AlphaFoldDB" id="A0A1S4AXE0"/>
<dbReference type="GeneID" id="107802328"/>
<accession>A0A1S4AXE0</accession>
<reference evidence="2" key="1">
    <citation type="journal article" date="2014" name="Nat. Commun.">
        <title>The tobacco genome sequence and its comparison with those of tomato and potato.</title>
        <authorList>
            <person name="Sierro N."/>
            <person name="Battey J.N."/>
            <person name="Ouadi S."/>
            <person name="Bakaher N."/>
            <person name="Bovet L."/>
            <person name="Willig A."/>
            <person name="Goepfert S."/>
            <person name="Peitsch M.C."/>
            <person name="Ivanov N.V."/>
        </authorList>
    </citation>
    <scope>NUCLEOTIDE SEQUENCE [LARGE SCALE GENOMIC DNA]</scope>
</reference>
<dbReference type="OMA" id="CELEWIS"/>
<proteinExistence type="predicted"/>
<dbReference type="KEGG" id="nta:107802328"/>
<dbReference type="OrthoDB" id="1277521at2759"/>
<organism evidence="2 3">
    <name type="scientific">Nicotiana tabacum</name>
    <name type="common">Common tobacco</name>
    <dbReference type="NCBI Taxonomy" id="4097"/>
    <lineage>
        <taxon>Eukaryota</taxon>
        <taxon>Viridiplantae</taxon>
        <taxon>Streptophyta</taxon>
        <taxon>Embryophyta</taxon>
        <taxon>Tracheophyta</taxon>
        <taxon>Spermatophyta</taxon>
        <taxon>Magnoliopsida</taxon>
        <taxon>eudicotyledons</taxon>
        <taxon>Gunneridae</taxon>
        <taxon>Pentapetalae</taxon>
        <taxon>asterids</taxon>
        <taxon>lamiids</taxon>
        <taxon>Solanales</taxon>
        <taxon>Solanaceae</taxon>
        <taxon>Nicotianoideae</taxon>
        <taxon>Nicotianeae</taxon>
        <taxon>Nicotiana</taxon>
    </lineage>
</organism>